<evidence type="ECO:0000313" key="2">
    <source>
        <dbReference type="EMBL" id="KDN26612.1"/>
    </source>
</evidence>
<dbReference type="OrthoDB" id="9765721at2"/>
<feature type="transmembrane region" description="Helical" evidence="1">
    <location>
        <begin position="92"/>
        <end position="109"/>
    </location>
</feature>
<dbReference type="AlphaFoldDB" id="A0A066UL66"/>
<organism evidence="2 3">
    <name type="scientific">Vibrio fortis</name>
    <dbReference type="NCBI Taxonomy" id="212667"/>
    <lineage>
        <taxon>Bacteria</taxon>
        <taxon>Pseudomonadati</taxon>
        <taxon>Pseudomonadota</taxon>
        <taxon>Gammaproteobacteria</taxon>
        <taxon>Vibrionales</taxon>
        <taxon>Vibrionaceae</taxon>
        <taxon>Vibrio</taxon>
    </lineage>
</organism>
<reference evidence="2 3" key="1">
    <citation type="submission" date="2014-02" db="EMBL/GenBank/DDBJ databases">
        <title>Vibrio fortis Dalian14 Genome Sequencing.</title>
        <authorList>
            <person name="Wang Y."/>
            <person name="Song L."/>
            <person name="Liu G."/>
            <person name="Ding J."/>
        </authorList>
    </citation>
    <scope>NUCLEOTIDE SEQUENCE [LARGE SCALE GENOMIC DNA]</scope>
    <source>
        <strain evidence="2 3">Dalian14</strain>
    </source>
</reference>
<accession>A0A066UL66</accession>
<keyword evidence="1" id="KW-0472">Membrane</keyword>
<gene>
    <name evidence="2" type="ORF">VFDL14_13105</name>
</gene>
<feature type="transmembrane region" description="Helical" evidence="1">
    <location>
        <begin position="20"/>
        <end position="40"/>
    </location>
</feature>
<keyword evidence="1" id="KW-0812">Transmembrane</keyword>
<evidence type="ECO:0000256" key="1">
    <source>
        <dbReference type="SAM" id="Phobius"/>
    </source>
</evidence>
<name>A0A066UL66_9VIBR</name>
<dbReference type="InterPro" id="IPR010295">
    <property type="entry name" value="DUF898"/>
</dbReference>
<proteinExistence type="predicted"/>
<dbReference type="RefSeq" id="WP_032553243.1">
    <property type="nucleotide sequence ID" value="NZ_JFFR01000031.1"/>
</dbReference>
<feature type="transmembrane region" description="Helical" evidence="1">
    <location>
        <begin position="170"/>
        <end position="195"/>
    </location>
</feature>
<feature type="transmembrane region" description="Helical" evidence="1">
    <location>
        <begin position="261"/>
        <end position="283"/>
    </location>
</feature>
<feature type="transmembrane region" description="Helical" evidence="1">
    <location>
        <begin position="319"/>
        <end position="341"/>
    </location>
</feature>
<protein>
    <submittedName>
        <fullName evidence="2">Membrane protein</fullName>
    </submittedName>
</protein>
<feature type="transmembrane region" description="Helical" evidence="1">
    <location>
        <begin position="216"/>
        <end position="241"/>
    </location>
</feature>
<evidence type="ECO:0000313" key="3">
    <source>
        <dbReference type="Proteomes" id="UP000027219"/>
    </source>
</evidence>
<comment type="caution">
    <text evidence="2">The sequence shown here is derived from an EMBL/GenBank/DDBJ whole genome shotgun (WGS) entry which is preliminary data.</text>
</comment>
<keyword evidence="3" id="KW-1185">Reference proteome</keyword>
<sequence length="390" mass="43054">METKGLETKVHFSGKGKEYFGIWIVNILLSVITLGIYSAWAKVRNKRYFYGQTSIAGDSFEYHGQPMQILKGRAIALVCVLVWSIAEQFSPELSLGLIVAFVLLLPLLARSNARFDAAMTSFRNVHFSFHGSVAGAYWSILGRGMLAMLGFVAAMAAVFFTMSLNMTAGVAAILILLPAYVYLQAWSLVGMANYFSNGYRYGERQFSADYKNAFYFKTYMIATIAWLVITAVLVGAFFMMAGVNLMSNPESYLDLMGHSDLAVIMIGYYFGFIAIGLAVGAYLKVRVRNYTFSQLVLQSSEAESEPKFTFTSTLTVKGYVSLVVVNFLLQVVTLGLARPWVMVRTMNYLANNTSVYGDFDLLVATDQDSNVKSAVSDEVAQAFDVDLGIG</sequence>
<dbReference type="Pfam" id="PF05987">
    <property type="entry name" value="DUF898"/>
    <property type="match status" value="1"/>
</dbReference>
<dbReference type="Proteomes" id="UP000027219">
    <property type="component" value="Unassembled WGS sequence"/>
</dbReference>
<keyword evidence="1" id="KW-1133">Transmembrane helix</keyword>
<dbReference type="EMBL" id="JFFR01000031">
    <property type="protein sequence ID" value="KDN26612.1"/>
    <property type="molecule type" value="Genomic_DNA"/>
</dbReference>
<feature type="transmembrane region" description="Helical" evidence="1">
    <location>
        <begin position="146"/>
        <end position="164"/>
    </location>
</feature>